<dbReference type="CDD" id="cd09601">
    <property type="entry name" value="M1_APN-Q_like"/>
    <property type="match status" value="1"/>
</dbReference>
<dbReference type="InterPro" id="IPR034016">
    <property type="entry name" value="M1_APN-typ"/>
</dbReference>
<dbReference type="GO" id="GO:0042277">
    <property type="term" value="F:peptide binding"/>
    <property type="evidence" value="ECO:0007669"/>
    <property type="project" value="TreeGrafter"/>
</dbReference>
<feature type="domain" description="Peptidase M1 membrane alanine aminopeptidase" evidence="14">
    <location>
        <begin position="238"/>
        <end position="453"/>
    </location>
</feature>
<evidence type="ECO:0000256" key="1">
    <source>
        <dbReference type="ARBA" id="ARBA00004174"/>
    </source>
</evidence>
<dbReference type="AlphaFoldDB" id="A0A9D4XPQ7"/>
<dbReference type="PANTHER" id="PTHR11533">
    <property type="entry name" value="PROTEASE M1 ZINC METALLOPROTEASE"/>
    <property type="match status" value="1"/>
</dbReference>
<dbReference type="GO" id="GO:0005737">
    <property type="term" value="C:cytoplasm"/>
    <property type="evidence" value="ECO:0007669"/>
    <property type="project" value="TreeGrafter"/>
</dbReference>
<comment type="caution">
    <text evidence="17">The sequence shown here is derived from an EMBL/GenBank/DDBJ whole genome shotgun (WGS) entry which is preliminary data.</text>
</comment>
<comment type="cofactor">
    <cofactor evidence="11 13">
        <name>Zn(2+)</name>
        <dbReference type="ChEBI" id="CHEBI:29105"/>
    </cofactor>
    <text evidence="11 13">Binds 1 zinc ion per subunit.</text>
</comment>
<gene>
    <name evidence="17" type="ORF">KIW84_045808</name>
</gene>
<dbReference type="Pfam" id="PF01433">
    <property type="entry name" value="Peptidase_M1"/>
    <property type="match status" value="1"/>
</dbReference>
<evidence type="ECO:0000256" key="13">
    <source>
        <dbReference type="RuleBase" id="RU364040"/>
    </source>
</evidence>
<dbReference type="EMBL" id="JAMSHJ010000004">
    <property type="protein sequence ID" value="KAI5422506.1"/>
    <property type="molecule type" value="Genomic_DNA"/>
</dbReference>
<dbReference type="Gene3D" id="1.25.50.20">
    <property type="match status" value="1"/>
</dbReference>
<comment type="similarity">
    <text evidence="2 13">Belongs to the peptidase M1 family.</text>
</comment>
<dbReference type="InterPro" id="IPR014782">
    <property type="entry name" value="Peptidase_M1_dom"/>
</dbReference>
<dbReference type="InterPro" id="IPR050344">
    <property type="entry name" value="Peptidase_M1_aminopeptidases"/>
</dbReference>
<dbReference type="Gene3D" id="1.10.390.10">
    <property type="entry name" value="Neutral Protease Domain 2"/>
    <property type="match status" value="1"/>
</dbReference>
<keyword evidence="6 13" id="KW-0378">Hydrolase</keyword>
<feature type="domain" description="ERAP1-like C-terminal" evidence="15">
    <location>
        <begin position="544"/>
        <end position="862"/>
    </location>
</feature>
<dbReference type="EC" id="3.4.11.-" evidence="13"/>
<evidence type="ECO:0000259" key="15">
    <source>
        <dbReference type="Pfam" id="PF11838"/>
    </source>
</evidence>
<evidence type="ECO:0000256" key="7">
    <source>
        <dbReference type="ARBA" id="ARBA00022833"/>
    </source>
</evidence>
<dbReference type="GO" id="GO:0008270">
    <property type="term" value="F:zinc ion binding"/>
    <property type="evidence" value="ECO:0007669"/>
    <property type="project" value="UniProtKB-UniRule"/>
</dbReference>
<name>A0A9D4XPQ7_PEA</name>
<evidence type="ECO:0000256" key="10">
    <source>
        <dbReference type="PIRSR" id="PIRSR634016-1"/>
    </source>
</evidence>
<feature type="domain" description="Aminopeptidase N-like N-terminal" evidence="16">
    <location>
        <begin position="22"/>
        <end position="202"/>
    </location>
</feature>
<sequence>MEKKHNIDEFKGQTRLPNFAIPKKYELHLTPNFSSCKFSGTVKINLSINEKTKFLVLNSLELAIQTTSFTNSYGKYTPCDVVQDDEDDILVLVFDESLCVGEGFLVIEFSGVLNEHLRGFYRCTYVDGEVKKNMAATQFEAVDARRCFPCYDEPALKATFKVTLSVPLELTALSNMRVENEKLDGELKTVYFEESPLMSTYLVAVVVGLFDHIEDTTTTGVVVGVYCPVGKSDQGKLALDIAVKSLEIYTKYFSVPYPLPKLDLVAVPEFSAGAMENYGLIVYRESDLLYHDLHSPPSKKQRITIVAAHEVAHQWFGNLVTMEWWTHLWLNEGFATWISFMVTNILYPEWNIWSQFLLETSNGLQMDALEKSHPIEVEIHHARSVIEIFDAISYEKGSAVIRMLQGYLGEVTFQKSLSTYITRYQAKNARTEDLWNVLSEVSGEPVNLMMNAWTKSTGYPVIHVQLTDNILEFKQSRFLLSGVQVDGQWIVPITLCVGSYERQKKFLLESRDGRVDISELVHYIGDDVNSNEKKHEEDSKENLWIKVNVDQSGFYRVNYEDKLAIRLRKALQNNYLLPTDKFGILDDGNALCQACEQSLSSLLMLVDAYRKELDYVIVSRLIEVCYDVLNIAIDAIPGSVNELKQYFINLLMYSAERLGWDSISGEDHSNSLLRGEVIKALATFDHDKTQQEALRRFQILLNDRNTSLLSANTRKAAYVAVMRSTAGESRTAFKSLWSFYKSNDVLQERDDILRCIASSTDPNVVLEALNLLLSDEIPDQDIIYVLGGISLEGSGIAVRWLKDNWERILVKYGAGLLLTNFISQIVPLVNSNEEADEIEAFFGSRMNPSISLNLNLSIEKIRIKARWIESVKQDHSLPDLIKQLSLRK</sequence>
<dbReference type="PANTHER" id="PTHR11533:SF274">
    <property type="entry name" value="AMINOPEPTIDASE"/>
    <property type="match status" value="1"/>
</dbReference>
<dbReference type="Pfam" id="PF17900">
    <property type="entry name" value="Peptidase_M1_N"/>
    <property type="match status" value="1"/>
</dbReference>
<evidence type="ECO:0000256" key="8">
    <source>
        <dbReference type="ARBA" id="ARBA00022848"/>
    </source>
</evidence>
<evidence type="ECO:0000256" key="6">
    <source>
        <dbReference type="ARBA" id="ARBA00022801"/>
    </source>
</evidence>
<dbReference type="GO" id="GO:0043171">
    <property type="term" value="P:peptide catabolic process"/>
    <property type="evidence" value="ECO:0007669"/>
    <property type="project" value="TreeGrafter"/>
</dbReference>
<evidence type="ECO:0000256" key="4">
    <source>
        <dbReference type="ARBA" id="ARBA00022670"/>
    </source>
</evidence>
<evidence type="ECO:0000256" key="12">
    <source>
        <dbReference type="PIRSR" id="PIRSR634016-4"/>
    </source>
</evidence>
<dbReference type="GO" id="GO:0006508">
    <property type="term" value="P:proteolysis"/>
    <property type="evidence" value="ECO:0007669"/>
    <property type="project" value="UniProtKB-KW"/>
</dbReference>
<dbReference type="InterPro" id="IPR001930">
    <property type="entry name" value="Peptidase_M1"/>
</dbReference>
<dbReference type="OrthoDB" id="10031169at2759"/>
<keyword evidence="5 11" id="KW-0479">Metal-binding</keyword>
<organism evidence="17 18">
    <name type="scientific">Pisum sativum</name>
    <name type="common">Garden pea</name>
    <name type="synonym">Lathyrus oleraceus</name>
    <dbReference type="NCBI Taxonomy" id="3888"/>
    <lineage>
        <taxon>Eukaryota</taxon>
        <taxon>Viridiplantae</taxon>
        <taxon>Streptophyta</taxon>
        <taxon>Embryophyta</taxon>
        <taxon>Tracheophyta</taxon>
        <taxon>Spermatophyta</taxon>
        <taxon>Magnoliopsida</taxon>
        <taxon>eudicotyledons</taxon>
        <taxon>Gunneridae</taxon>
        <taxon>Pentapetalae</taxon>
        <taxon>rosids</taxon>
        <taxon>fabids</taxon>
        <taxon>Fabales</taxon>
        <taxon>Fabaceae</taxon>
        <taxon>Papilionoideae</taxon>
        <taxon>50 kb inversion clade</taxon>
        <taxon>NPAAA clade</taxon>
        <taxon>Hologalegina</taxon>
        <taxon>IRL clade</taxon>
        <taxon>Fabeae</taxon>
        <taxon>Lathyrus</taxon>
    </lineage>
</organism>
<dbReference type="GO" id="GO:0005615">
    <property type="term" value="C:extracellular space"/>
    <property type="evidence" value="ECO:0007669"/>
    <property type="project" value="TreeGrafter"/>
</dbReference>
<evidence type="ECO:0000313" key="18">
    <source>
        <dbReference type="Proteomes" id="UP001058974"/>
    </source>
</evidence>
<dbReference type="PRINTS" id="PR00756">
    <property type="entry name" value="ALADIPTASE"/>
</dbReference>
<protein>
    <recommendedName>
        <fullName evidence="13">Aminopeptidase</fullName>
        <ecNumber evidence="13">3.4.11.-</ecNumber>
    </recommendedName>
</protein>
<dbReference type="Pfam" id="PF11838">
    <property type="entry name" value="ERAP1_C"/>
    <property type="match status" value="1"/>
</dbReference>
<evidence type="ECO:0000259" key="14">
    <source>
        <dbReference type="Pfam" id="PF01433"/>
    </source>
</evidence>
<dbReference type="InterPro" id="IPR045357">
    <property type="entry name" value="Aminopeptidase_N-like_N"/>
</dbReference>
<dbReference type="GO" id="GO:0016020">
    <property type="term" value="C:membrane"/>
    <property type="evidence" value="ECO:0007669"/>
    <property type="project" value="TreeGrafter"/>
</dbReference>
<dbReference type="GO" id="GO:0070006">
    <property type="term" value="F:metalloaminopeptidase activity"/>
    <property type="evidence" value="ECO:0007669"/>
    <property type="project" value="TreeGrafter"/>
</dbReference>
<proteinExistence type="inferred from homology"/>
<dbReference type="FunFam" id="1.10.390.10:FF:000001">
    <property type="entry name" value="Aminopeptidase"/>
    <property type="match status" value="1"/>
</dbReference>
<evidence type="ECO:0000256" key="9">
    <source>
        <dbReference type="ARBA" id="ARBA00023049"/>
    </source>
</evidence>
<keyword evidence="8" id="KW-0256">Endoplasmic reticulum</keyword>
<dbReference type="InterPro" id="IPR027268">
    <property type="entry name" value="Peptidase_M4/M1_CTD_sf"/>
</dbReference>
<keyword evidence="3 13" id="KW-0031">Aminopeptidase</keyword>
<evidence type="ECO:0000256" key="5">
    <source>
        <dbReference type="ARBA" id="ARBA00022723"/>
    </source>
</evidence>
<keyword evidence="8" id="KW-0492">Microsome</keyword>
<dbReference type="Gramene" id="Psat04G0580800-T1">
    <property type="protein sequence ID" value="KAI5422506.1"/>
    <property type="gene ID" value="KIW84_045808"/>
</dbReference>
<dbReference type="FunFam" id="1.25.50.20:FF:000002">
    <property type="entry name" value="Aminopeptidase"/>
    <property type="match status" value="1"/>
</dbReference>
<dbReference type="SUPFAM" id="SSF63737">
    <property type="entry name" value="Leukotriene A4 hydrolase N-terminal domain"/>
    <property type="match status" value="1"/>
</dbReference>
<dbReference type="InterPro" id="IPR042097">
    <property type="entry name" value="Aminopeptidase_N-like_N_sf"/>
</dbReference>
<reference evidence="17 18" key="1">
    <citation type="journal article" date="2022" name="Nat. Genet.">
        <title>Improved pea reference genome and pan-genome highlight genomic features and evolutionary characteristics.</title>
        <authorList>
            <person name="Yang T."/>
            <person name="Liu R."/>
            <person name="Luo Y."/>
            <person name="Hu S."/>
            <person name="Wang D."/>
            <person name="Wang C."/>
            <person name="Pandey M.K."/>
            <person name="Ge S."/>
            <person name="Xu Q."/>
            <person name="Li N."/>
            <person name="Li G."/>
            <person name="Huang Y."/>
            <person name="Saxena R.K."/>
            <person name="Ji Y."/>
            <person name="Li M."/>
            <person name="Yan X."/>
            <person name="He Y."/>
            <person name="Liu Y."/>
            <person name="Wang X."/>
            <person name="Xiang C."/>
            <person name="Varshney R.K."/>
            <person name="Ding H."/>
            <person name="Gao S."/>
            <person name="Zong X."/>
        </authorList>
    </citation>
    <scope>NUCLEOTIDE SEQUENCE [LARGE SCALE GENOMIC DNA]</scope>
    <source>
        <strain evidence="17 18">cv. Zhongwan 6</strain>
    </source>
</reference>
<evidence type="ECO:0000259" key="16">
    <source>
        <dbReference type="Pfam" id="PF17900"/>
    </source>
</evidence>
<dbReference type="Gramene" id="PSAT_LOCUS15344_t1">
    <property type="protein sequence ID" value="CAL5195691.1"/>
    <property type="gene ID" value="PSAT_LOCUS15344"/>
</dbReference>
<dbReference type="Gene3D" id="2.60.40.1730">
    <property type="entry name" value="tricorn interacting facor f3 domain"/>
    <property type="match status" value="1"/>
</dbReference>
<dbReference type="InterPro" id="IPR024571">
    <property type="entry name" value="ERAP1-like_C_dom"/>
</dbReference>
<dbReference type="Proteomes" id="UP001058974">
    <property type="component" value="Chromosome 4"/>
</dbReference>
<dbReference type="FunFam" id="2.60.40.1730:FF:000002">
    <property type="entry name" value="Aminopeptidase"/>
    <property type="match status" value="1"/>
</dbReference>
<comment type="subcellular location">
    <subcellularLocation>
        <location evidence="1">Microsome membrane</location>
        <topology evidence="1">Peripheral membrane protein</topology>
    </subcellularLocation>
</comment>
<evidence type="ECO:0000313" key="17">
    <source>
        <dbReference type="EMBL" id="KAI5422506.1"/>
    </source>
</evidence>
<keyword evidence="9 13" id="KW-0482">Metalloprotease</keyword>
<accession>A0A9D4XPQ7</accession>
<dbReference type="SUPFAM" id="SSF55486">
    <property type="entry name" value="Metalloproteases ('zincins'), catalytic domain"/>
    <property type="match status" value="1"/>
</dbReference>
<evidence type="ECO:0000256" key="2">
    <source>
        <dbReference type="ARBA" id="ARBA00010136"/>
    </source>
</evidence>
<evidence type="ECO:0000256" key="3">
    <source>
        <dbReference type="ARBA" id="ARBA00022438"/>
    </source>
</evidence>
<evidence type="ECO:0000256" key="11">
    <source>
        <dbReference type="PIRSR" id="PIRSR634016-3"/>
    </source>
</evidence>
<feature type="binding site" evidence="11">
    <location>
        <position position="332"/>
    </location>
    <ligand>
        <name>Zn(2+)</name>
        <dbReference type="ChEBI" id="CHEBI:29105"/>
        <note>catalytic</note>
    </ligand>
</feature>
<feature type="site" description="Transition state stabilizer" evidence="12">
    <location>
        <position position="394"/>
    </location>
</feature>
<keyword evidence="4 13" id="KW-0645">Protease</keyword>
<keyword evidence="18" id="KW-1185">Reference proteome</keyword>
<dbReference type="Gene3D" id="2.60.40.1910">
    <property type="match status" value="1"/>
</dbReference>
<feature type="binding site" evidence="11">
    <location>
        <position position="313"/>
    </location>
    <ligand>
        <name>Zn(2+)</name>
        <dbReference type="ChEBI" id="CHEBI:29105"/>
        <note>catalytic</note>
    </ligand>
</feature>
<keyword evidence="7 11" id="KW-0862">Zinc</keyword>
<feature type="active site" description="Proton acceptor" evidence="10">
    <location>
        <position position="310"/>
    </location>
</feature>
<feature type="binding site" evidence="11">
    <location>
        <position position="309"/>
    </location>
    <ligand>
        <name>Zn(2+)</name>
        <dbReference type="ChEBI" id="CHEBI:29105"/>
        <note>catalytic</note>
    </ligand>
</feature>